<dbReference type="SUPFAM" id="SSF56112">
    <property type="entry name" value="Protein kinase-like (PK-like)"/>
    <property type="match status" value="1"/>
</dbReference>
<dbReference type="SMART" id="SM00220">
    <property type="entry name" value="S_TKc"/>
    <property type="match status" value="1"/>
</dbReference>
<dbReference type="SMART" id="SM00448">
    <property type="entry name" value="REC"/>
    <property type="match status" value="1"/>
</dbReference>
<dbReference type="InterPro" id="IPR000719">
    <property type="entry name" value="Prot_kinase_dom"/>
</dbReference>
<feature type="transmembrane region" description="Helical" evidence="9">
    <location>
        <begin position="5"/>
        <end position="21"/>
    </location>
</feature>
<dbReference type="PROSITE" id="PS00107">
    <property type="entry name" value="PROTEIN_KINASE_ATP"/>
    <property type="match status" value="1"/>
</dbReference>
<dbReference type="GO" id="GO:0000160">
    <property type="term" value="P:phosphorelay signal transduction system"/>
    <property type="evidence" value="ECO:0007669"/>
    <property type="project" value="InterPro"/>
</dbReference>
<reference evidence="12 13" key="1">
    <citation type="submission" date="2019-08" db="EMBL/GenBank/DDBJ databases">
        <title>Complete genome sequence of Candidatus Uab amorphum.</title>
        <authorList>
            <person name="Shiratori T."/>
            <person name="Suzuki S."/>
            <person name="Kakizawa Y."/>
            <person name="Ishida K."/>
        </authorList>
    </citation>
    <scope>NUCLEOTIDE SEQUENCE [LARGE SCALE GENOMIC DNA]</scope>
    <source>
        <strain evidence="12 13">SRT547</strain>
    </source>
</reference>
<proteinExistence type="predicted"/>
<dbReference type="InterPro" id="IPR011006">
    <property type="entry name" value="CheY-like_superfamily"/>
</dbReference>
<feature type="domain" description="Response regulatory" evidence="11">
    <location>
        <begin position="421"/>
        <end position="536"/>
    </location>
</feature>
<feature type="domain" description="Protein kinase" evidence="10">
    <location>
        <begin position="561"/>
        <end position="823"/>
    </location>
</feature>
<keyword evidence="4 8" id="KW-0547">Nucleotide-binding</keyword>
<dbReference type="PROSITE" id="PS50110">
    <property type="entry name" value="RESPONSE_REGULATORY"/>
    <property type="match status" value="1"/>
</dbReference>
<feature type="modified residue" description="4-aspartylphosphate" evidence="7">
    <location>
        <position position="469"/>
    </location>
</feature>
<dbReference type="FunFam" id="1.10.510.10:FF:000021">
    <property type="entry name" value="Serine/threonine protein kinase"/>
    <property type="match status" value="1"/>
</dbReference>
<evidence type="ECO:0000256" key="7">
    <source>
        <dbReference type="PROSITE-ProRule" id="PRU00169"/>
    </source>
</evidence>
<evidence type="ECO:0000256" key="3">
    <source>
        <dbReference type="ARBA" id="ARBA00022679"/>
    </source>
</evidence>
<dbReference type="AlphaFoldDB" id="A0A5S9IQZ1"/>
<sequence>MIIKIVLISVILLVVIYLYLMDIKSRSREEKAVPATDVTPKKSRNIPADIKVEILDVELPEIVEQAQRTCEISFTIKNSSEEEIEVESADLQFKSADEDVSHEYIVLPDNENESSITANSSITIKLNVDIGYKASTGKIDVTPEVFINKKDQTYNVGNSPEKQWLIEPRGRTFVISSEHDNEEVAGEAFSLALQTNVDGVADNSYNGVRRIYFTTSQGSSEVHTAEIPAYMDVEFSDGCARTHKSFRFYNITQKPVITASDTKPGGPQGSTSGILIRPAETGSFQLVLTSPQTTGVPVQGENQLLALDAYNNLKIDYQSDTVVYTNAKNCKVQGLSGPNEDTVSGSSFVDGRADLTALGLTFDIPKLDEPNMIKFIVAGDEKSGESNEILILPSSPAQASAEEQRKTRTILKKMLNFRKKRIFVANCEDNVFNMLRESFANLYDLQQVQVSEDNLSILIEKKPNLLFLDAGNPELDGYKILKKLRLVADLESLPILFLGSPYESEDKILSVLKSGCGYVTKPLTIPDLKARAIELLEKSAITQGKLPVRGGRLQGSDHLDYQIIGKIGEGGMGHIYQANRLRDNEKVIVKYLPPSDYKNRKAVMRFMQEALTVINFDHDNLIRGYDLMMDRNKCFYVMEFVDGQTLEEMIRSEGKLAPLTALDITMQVSRALESLNQEHHLVHRDIKPANILLTKEGVVKLVDFGIAKVTDQHCSMTTRGIILGTPYYLSPEQILGKDVTIQSDIYSLGATFYHMLVGDVPFEGNDVLDIIHQRLSKDPRDPREICPEIPLAISRIVLKMMQRRPSKRYEDAEELTDELRKVLDCIKTGRLESLEQEIRQQQAQEE</sequence>
<evidence type="ECO:0000313" key="12">
    <source>
        <dbReference type="EMBL" id="BBM86488.1"/>
    </source>
</evidence>
<keyword evidence="2 12" id="KW-0723">Serine/threonine-protein kinase</keyword>
<dbReference type="GO" id="GO:0005524">
    <property type="term" value="F:ATP binding"/>
    <property type="evidence" value="ECO:0007669"/>
    <property type="project" value="UniProtKB-UniRule"/>
</dbReference>
<evidence type="ECO:0000256" key="2">
    <source>
        <dbReference type="ARBA" id="ARBA00022527"/>
    </source>
</evidence>
<feature type="binding site" evidence="8">
    <location>
        <position position="590"/>
    </location>
    <ligand>
        <name>ATP</name>
        <dbReference type="ChEBI" id="CHEBI:30616"/>
    </ligand>
</feature>
<keyword evidence="3" id="KW-0808">Transferase</keyword>
<dbReference type="CDD" id="cd14014">
    <property type="entry name" value="STKc_PknB_like"/>
    <property type="match status" value="1"/>
</dbReference>
<dbReference type="InterPro" id="IPR008271">
    <property type="entry name" value="Ser/Thr_kinase_AS"/>
</dbReference>
<organism evidence="12 13">
    <name type="scientific">Uabimicrobium amorphum</name>
    <dbReference type="NCBI Taxonomy" id="2596890"/>
    <lineage>
        <taxon>Bacteria</taxon>
        <taxon>Pseudomonadati</taxon>
        <taxon>Planctomycetota</taxon>
        <taxon>Candidatus Uabimicrobiia</taxon>
        <taxon>Candidatus Uabimicrobiales</taxon>
        <taxon>Candidatus Uabimicrobiaceae</taxon>
        <taxon>Candidatus Uabimicrobium</taxon>
    </lineage>
</organism>
<dbReference type="Gene3D" id="3.30.200.20">
    <property type="entry name" value="Phosphorylase Kinase, domain 1"/>
    <property type="match status" value="1"/>
</dbReference>
<keyword evidence="9" id="KW-0472">Membrane</keyword>
<dbReference type="RefSeq" id="WP_151970544.1">
    <property type="nucleotide sequence ID" value="NZ_AP019860.1"/>
</dbReference>
<dbReference type="PANTHER" id="PTHR43289">
    <property type="entry name" value="MITOGEN-ACTIVATED PROTEIN KINASE KINASE KINASE 20-RELATED"/>
    <property type="match status" value="1"/>
</dbReference>
<dbReference type="Proteomes" id="UP000326354">
    <property type="component" value="Chromosome"/>
</dbReference>
<dbReference type="InterPro" id="IPR017441">
    <property type="entry name" value="Protein_kinase_ATP_BS"/>
</dbReference>
<dbReference type="Gene3D" id="1.10.510.10">
    <property type="entry name" value="Transferase(Phosphotransferase) domain 1"/>
    <property type="match status" value="1"/>
</dbReference>
<dbReference type="Gene3D" id="3.40.50.2300">
    <property type="match status" value="1"/>
</dbReference>
<evidence type="ECO:0000256" key="6">
    <source>
        <dbReference type="ARBA" id="ARBA00022840"/>
    </source>
</evidence>
<dbReference type="InterPro" id="IPR001789">
    <property type="entry name" value="Sig_transdc_resp-reg_receiver"/>
</dbReference>
<keyword evidence="9" id="KW-0812">Transmembrane</keyword>
<dbReference type="InterPro" id="IPR011009">
    <property type="entry name" value="Kinase-like_dom_sf"/>
</dbReference>
<dbReference type="EMBL" id="AP019860">
    <property type="protein sequence ID" value="BBM86488.1"/>
    <property type="molecule type" value="Genomic_DNA"/>
</dbReference>
<dbReference type="KEGG" id="uam:UABAM_04874"/>
<dbReference type="SUPFAM" id="SSF52172">
    <property type="entry name" value="CheY-like"/>
    <property type="match status" value="1"/>
</dbReference>
<dbReference type="PANTHER" id="PTHR43289:SF34">
    <property type="entry name" value="SERINE_THREONINE-PROTEIN KINASE YBDM-RELATED"/>
    <property type="match status" value="1"/>
</dbReference>
<dbReference type="GO" id="GO:0004674">
    <property type="term" value="F:protein serine/threonine kinase activity"/>
    <property type="evidence" value="ECO:0007669"/>
    <property type="project" value="UniProtKB-KW"/>
</dbReference>
<protein>
    <recommendedName>
        <fullName evidence="1">non-specific serine/threonine protein kinase</fullName>
        <ecNumber evidence="1">2.7.11.1</ecNumber>
    </recommendedName>
</protein>
<keyword evidence="13" id="KW-1185">Reference proteome</keyword>
<evidence type="ECO:0000256" key="1">
    <source>
        <dbReference type="ARBA" id="ARBA00012513"/>
    </source>
</evidence>
<evidence type="ECO:0000256" key="4">
    <source>
        <dbReference type="ARBA" id="ARBA00022741"/>
    </source>
</evidence>
<dbReference type="PROSITE" id="PS50011">
    <property type="entry name" value="PROTEIN_KINASE_DOM"/>
    <property type="match status" value="1"/>
</dbReference>
<gene>
    <name evidence="12" type="ORF">UABAM_04874</name>
</gene>
<evidence type="ECO:0000259" key="10">
    <source>
        <dbReference type="PROSITE" id="PS50011"/>
    </source>
</evidence>
<keyword evidence="9" id="KW-1133">Transmembrane helix</keyword>
<keyword evidence="7" id="KW-0597">Phosphoprotein</keyword>
<accession>A0A5S9IQZ1</accession>
<dbReference type="PROSITE" id="PS00108">
    <property type="entry name" value="PROTEIN_KINASE_ST"/>
    <property type="match status" value="1"/>
</dbReference>
<evidence type="ECO:0000256" key="8">
    <source>
        <dbReference type="PROSITE-ProRule" id="PRU10141"/>
    </source>
</evidence>
<keyword evidence="5 12" id="KW-0418">Kinase</keyword>
<dbReference type="Pfam" id="PF00069">
    <property type="entry name" value="Pkinase"/>
    <property type="match status" value="1"/>
</dbReference>
<evidence type="ECO:0000256" key="5">
    <source>
        <dbReference type="ARBA" id="ARBA00022777"/>
    </source>
</evidence>
<dbReference type="EC" id="2.7.11.1" evidence="1"/>
<name>A0A5S9IQZ1_UABAM</name>
<evidence type="ECO:0000313" key="13">
    <source>
        <dbReference type="Proteomes" id="UP000326354"/>
    </source>
</evidence>
<keyword evidence="6 8" id="KW-0067">ATP-binding</keyword>
<evidence type="ECO:0000259" key="11">
    <source>
        <dbReference type="PROSITE" id="PS50110"/>
    </source>
</evidence>
<evidence type="ECO:0000256" key="9">
    <source>
        <dbReference type="SAM" id="Phobius"/>
    </source>
</evidence>
<dbReference type="OrthoDB" id="9788659at2"/>